<dbReference type="InterPro" id="IPR029032">
    <property type="entry name" value="AhpD-like"/>
</dbReference>
<dbReference type="InterPro" id="IPR003779">
    <property type="entry name" value="CMD-like"/>
</dbReference>
<dbReference type="GO" id="GO:0015036">
    <property type="term" value="F:disulfide oxidoreductase activity"/>
    <property type="evidence" value="ECO:0007669"/>
    <property type="project" value="TreeGrafter"/>
</dbReference>
<feature type="domain" description="Carboxymuconolactone decarboxylase-like" evidence="1">
    <location>
        <begin position="136"/>
        <end position="200"/>
    </location>
</feature>
<dbReference type="RefSeq" id="WP_197440495.1">
    <property type="nucleotide sequence ID" value="NZ_CP036281.1"/>
</dbReference>
<dbReference type="Proteomes" id="UP000317178">
    <property type="component" value="Chromosome"/>
</dbReference>
<dbReference type="EMBL" id="CP036281">
    <property type="protein sequence ID" value="QDU79155.1"/>
    <property type="molecule type" value="Genomic_DNA"/>
</dbReference>
<dbReference type="GO" id="GO:0032843">
    <property type="term" value="F:hydroperoxide reductase activity"/>
    <property type="evidence" value="ECO:0007669"/>
    <property type="project" value="TreeGrafter"/>
</dbReference>
<dbReference type="SUPFAM" id="SSF69118">
    <property type="entry name" value="AhpD-like"/>
    <property type="match status" value="2"/>
</dbReference>
<dbReference type="Pfam" id="PF02627">
    <property type="entry name" value="CMD"/>
    <property type="match status" value="2"/>
</dbReference>
<dbReference type="NCBIfam" id="TIGR00778">
    <property type="entry name" value="ahpD_dom"/>
    <property type="match status" value="1"/>
</dbReference>
<dbReference type="EC" id="1.11.1.15" evidence="2"/>
<dbReference type="GO" id="GO:0045454">
    <property type="term" value="P:cell redox homeostasis"/>
    <property type="evidence" value="ECO:0007669"/>
    <property type="project" value="TreeGrafter"/>
</dbReference>
<sequence>MTTIIPLPESEAQDKIAQTYDRIKDMLELDAVPEPFLVYARVPPFLQDFFMNFKKFVIKEGKLDPLMKAYLGLSVSSLYRCKPWIDFFDQRALKLGATEQQLQEVLAVAATNSMYNTFFKFRDISGSDLFEGLPVGLRAHTFTNTSLDETTIELINIALSDLNACKPCVTGHLAKARSLQVKDEAILEAIQCTATMLAGVQFLNSVTP</sequence>
<keyword evidence="2" id="KW-0560">Oxidoreductase</keyword>
<gene>
    <name evidence="2" type="primary">ahpD_1</name>
    <name evidence="2" type="ORF">Pla110_08600</name>
</gene>
<reference evidence="2 3" key="1">
    <citation type="submission" date="2019-02" db="EMBL/GenBank/DDBJ databases">
        <title>Deep-cultivation of Planctomycetes and their phenomic and genomic characterization uncovers novel biology.</title>
        <authorList>
            <person name="Wiegand S."/>
            <person name="Jogler M."/>
            <person name="Boedeker C."/>
            <person name="Pinto D."/>
            <person name="Vollmers J."/>
            <person name="Rivas-Marin E."/>
            <person name="Kohn T."/>
            <person name="Peeters S.H."/>
            <person name="Heuer A."/>
            <person name="Rast P."/>
            <person name="Oberbeckmann S."/>
            <person name="Bunk B."/>
            <person name="Jeske O."/>
            <person name="Meyerdierks A."/>
            <person name="Storesund J.E."/>
            <person name="Kallscheuer N."/>
            <person name="Luecker S."/>
            <person name="Lage O.M."/>
            <person name="Pohl T."/>
            <person name="Merkel B.J."/>
            <person name="Hornburger P."/>
            <person name="Mueller R.-W."/>
            <person name="Bruemmer F."/>
            <person name="Labrenz M."/>
            <person name="Spormann A.M."/>
            <person name="Op den Camp H."/>
            <person name="Overmann J."/>
            <person name="Amann R."/>
            <person name="Jetten M.S.M."/>
            <person name="Mascher T."/>
            <person name="Medema M.H."/>
            <person name="Devos D.P."/>
            <person name="Kaster A.-K."/>
            <person name="Ovreas L."/>
            <person name="Rohde M."/>
            <person name="Galperin M.Y."/>
            <person name="Jogler C."/>
        </authorList>
    </citation>
    <scope>NUCLEOTIDE SEQUENCE [LARGE SCALE GENOMIC DNA]</scope>
    <source>
        <strain evidence="2 3">Pla110</strain>
    </source>
</reference>
<evidence type="ECO:0000313" key="3">
    <source>
        <dbReference type="Proteomes" id="UP000317178"/>
    </source>
</evidence>
<dbReference type="InterPro" id="IPR004675">
    <property type="entry name" value="AhpD_core"/>
</dbReference>
<keyword evidence="3" id="KW-1185">Reference proteome</keyword>
<protein>
    <submittedName>
        <fullName evidence="2">Alkyl hydroperoxide reductase AhpD</fullName>
        <ecNumber evidence="2">1.11.1.15</ecNumber>
    </submittedName>
</protein>
<dbReference type="Gene3D" id="1.20.1290.10">
    <property type="entry name" value="AhpD-like"/>
    <property type="match status" value="1"/>
</dbReference>
<organism evidence="2 3">
    <name type="scientific">Polystyrenella longa</name>
    <dbReference type="NCBI Taxonomy" id="2528007"/>
    <lineage>
        <taxon>Bacteria</taxon>
        <taxon>Pseudomonadati</taxon>
        <taxon>Planctomycetota</taxon>
        <taxon>Planctomycetia</taxon>
        <taxon>Planctomycetales</taxon>
        <taxon>Planctomycetaceae</taxon>
        <taxon>Polystyrenella</taxon>
    </lineage>
</organism>
<dbReference type="PANTHER" id="PTHR33930:SF7">
    <property type="entry name" value="ALKYL HYDROPEROXIDE REDUCTASE AHPD"/>
    <property type="match status" value="1"/>
</dbReference>
<keyword evidence="2" id="KW-0575">Peroxidase</keyword>
<dbReference type="AlphaFoldDB" id="A0A518CIU3"/>
<dbReference type="GO" id="GO:0051920">
    <property type="term" value="F:peroxiredoxin activity"/>
    <property type="evidence" value="ECO:0007669"/>
    <property type="project" value="InterPro"/>
</dbReference>
<dbReference type="KEGG" id="plon:Pla110_08600"/>
<dbReference type="PANTHER" id="PTHR33930">
    <property type="entry name" value="ALKYL HYDROPEROXIDE REDUCTASE AHPD"/>
    <property type="match status" value="1"/>
</dbReference>
<name>A0A518CIU3_9PLAN</name>
<evidence type="ECO:0000313" key="2">
    <source>
        <dbReference type="EMBL" id="QDU79155.1"/>
    </source>
</evidence>
<accession>A0A518CIU3</accession>
<evidence type="ECO:0000259" key="1">
    <source>
        <dbReference type="Pfam" id="PF02627"/>
    </source>
</evidence>
<proteinExistence type="predicted"/>
<feature type="domain" description="Carboxymuconolactone decarboxylase-like" evidence="1">
    <location>
        <begin position="46"/>
        <end position="111"/>
    </location>
</feature>